<dbReference type="OrthoDB" id="18472at2759"/>
<dbReference type="Gene3D" id="1.10.510.10">
    <property type="entry name" value="Transferase(Phosphotransferase) domain 1"/>
    <property type="match status" value="1"/>
</dbReference>
<dbReference type="Pfam" id="PF00069">
    <property type="entry name" value="Pkinase"/>
    <property type="match status" value="2"/>
</dbReference>
<dbReference type="EMBL" id="MCOG01000093">
    <property type="protein sequence ID" value="ORY52244.1"/>
    <property type="molecule type" value="Genomic_DNA"/>
</dbReference>
<dbReference type="STRING" id="1754190.A0A1Y2CZE4"/>
<dbReference type="SUPFAM" id="SSF56112">
    <property type="entry name" value="Protein kinase-like (PK-like)"/>
    <property type="match status" value="1"/>
</dbReference>
<evidence type="ECO:0000259" key="13">
    <source>
        <dbReference type="PROSITE" id="PS51285"/>
    </source>
</evidence>
<proteinExistence type="predicted"/>
<keyword evidence="4" id="KW-0808">Transferase</keyword>
<feature type="domain" description="Protein kinase" evidence="12">
    <location>
        <begin position="263"/>
        <end position="561"/>
    </location>
</feature>
<comment type="caution">
    <text evidence="14">The sequence shown here is derived from an EMBL/GenBank/DDBJ whole genome shotgun (WGS) entry which is preliminary data.</text>
</comment>
<reference evidence="14 15" key="1">
    <citation type="submission" date="2016-08" db="EMBL/GenBank/DDBJ databases">
        <title>A Parts List for Fungal Cellulosomes Revealed by Comparative Genomics.</title>
        <authorList>
            <consortium name="DOE Joint Genome Institute"/>
            <person name="Haitjema C.H."/>
            <person name="Gilmore S.P."/>
            <person name="Henske J.K."/>
            <person name="Solomon K.V."/>
            <person name="De Groot R."/>
            <person name="Kuo A."/>
            <person name="Mondo S.J."/>
            <person name="Salamov A.A."/>
            <person name="Labutti K."/>
            <person name="Zhao Z."/>
            <person name="Chiniquy J."/>
            <person name="Barry K."/>
            <person name="Brewer H.M."/>
            <person name="Purvine S.O."/>
            <person name="Wright A.T."/>
            <person name="Boxma B."/>
            <person name="Van Alen T."/>
            <person name="Hackstein J.H."/>
            <person name="Baker S.E."/>
            <person name="Grigoriev I.V."/>
            <person name="O'Malley M.A."/>
        </authorList>
    </citation>
    <scope>NUCLEOTIDE SEQUENCE [LARGE SCALE GENOMIC DNA]</scope>
    <source>
        <strain evidence="14 15">G1</strain>
    </source>
</reference>
<dbReference type="FunFam" id="1.10.510.10:FF:000024">
    <property type="entry name" value="Probable serine/threonine-protein kinase cot-1"/>
    <property type="match status" value="1"/>
</dbReference>
<dbReference type="Proteomes" id="UP000193920">
    <property type="component" value="Unassembled WGS sequence"/>
</dbReference>
<dbReference type="InterPro" id="IPR050236">
    <property type="entry name" value="Ser_Thr_kinase_AGC"/>
</dbReference>
<dbReference type="PANTHER" id="PTHR24356">
    <property type="entry name" value="SERINE/THREONINE-PROTEIN KINASE"/>
    <property type="match status" value="1"/>
</dbReference>
<organism evidence="14 15">
    <name type="scientific">Neocallimastix californiae</name>
    <dbReference type="NCBI Taxonomy" id="1754190"/>
    <lineage>
        <taxon>Eukaryota</taxon>
        <taxon>Fungi</taxon>
        <taxon>Fungi incertae sedis</taxon>
        <taxon>Chytridiomycota</taxon>
        <taxon>Chytridiomycota incertae sedis</taxon>
        <taxon>Neocallimastigomycetes</taxon>
        <taxon>Neocallimastigales</taxon>
        <taxon>Neocallimastigaceae</taxon>
        <taxon>Neocallimastix</taxon>
    </lineage>
</organism>
<dbReference type="SMART" id="SM00220">
    <property type="entry name" value="S_TKc"/>
    <property type="match status" value="1"/>
</dbReference>
<dbReference type="AlphaFoldDB" id="A0A1Y2CZE4"/>
<evidence type="ECO:0000256" key="10">
    <source>
        <dbReference type="PROSITE-ProRule" id="PRU10141"/>
    </source>
</evidence>
<dbReference type="GO" id="GO:0007010">
    <property type="term" value="P:cytoskeleton organization"/>
    <property type="evidence" value="ECO:0007669"/>
    <property type="project" value="UniProtKB-ARBA"/>
</dbReference>
<evidence type="ECO:0000256" key="8">
    <source>
        <dbReference type="ARBA" id="ARBA00047899"/>
    </source>
</evidence>
<comment type="catalytic activity">
    <reaction evidence="8">
        <text>L-threonyl-[protein] + ATP = O-phospho-L-threonyl-[protein] + ADP + H(+)</text>
        <dbReference type="Rhea" id="RHEA:46608"/>
        <dbReference type="Rhea" id="RHEA-COMP:11060"/>
        <dbReference type="Rhea" id="RHEA-COMP:11605"/>
        <dbReference type="ChEBI" id="CHEBI:15378"/>
        <dbReference type="ChEBI" id="CHEBI:30013"/>
        <dbReference type="ChEBI" id="CHEBI:30616"/>
        <dbReference type="ChEBI" id="CHEBI:61977"/>
        <dbReference type="ChEBI" id="CHEBI:456216"/>
        <dbReference type="EC" id="2.7.11.1"/>
    </reaction>
</comment>
<evidence type="ECO:0000259" key="12">
    <source>
        <dbReference type="PROSITE" id="PS50011"/>
    </source>
</evidence>
<dbReference type="GO" id="GO:0005524">
    <property type="term" value="F:ATP binding"/>
    <property type="evidence" value="ECO:0007669"/>
    <property type="project" value="UniProtKB-UniRule"/>
</dbReference>
<dbReference type="InterPro" id="IPR011009">
    <property type="entry name" value="Kinase-like_dom_sf"/>
</dbReference>
<dbReference type="PROSITE" id="PS50011">
    <property type="entry name" value="PROTEIN_KINASE_DOM"/>
    <property type="match status" value="1"/>
</dbReference>
<dbReference type="CDD" id="cd21776">
    <property type="entry name" value="MobB_Sid2p-like"/>
    <property type="match status" value="1"/>
</dbReference>
<keyword evidence="6 14" id="KW-0418">Kinase</keyword>
<dbReference type="PANTHER" id="PTHR24356:SF417">
    <property type="entry name" value="CELL CYCLE PROTEIN KINASE DBF2-RELATED"/>
    <property type="match status" value="1"/>
</dbReference>
<evidence type="ECO:0000256" key="2">
    <source>
        <dbReference type="ARBA" id="ARBA00022527"/>
    </source>
</evidence>
<evidence type="ECO:0000313" key="15">
    <source>
        <dbReference type="Proteomes" id="UP000193920"/>
    </source>
</evidence>
<protein>
    <recommendedName>
        <fullName evidence="1">non-specific serine/threonine protein kinase</fullName>
        <ecNumber evidence="1">2.7.11.1</ecNumber>
    </recommendedName>
</protein>
<name>A0A1Y2CZE4_9FUNG</name>
<dbReference type="Gene3D" id="3.30.200.20">
    <property type="entry name" value="Phosphorylase Kinase, domain 1"/>
    <property type="match status" value="1"/>
</dbReference>
<gene>
    <name evidence="14" type="ORF">LY90DRAFT_456670</name>
</gene>
<evidence type="ECO:0000256" key="6">
    <source>
        <dbReference type="ARBA" id="ARBA00022777"/>
    </source>
</evidence>
<dbReference type="InterPro" id="IPR017441">
    <property type="entry name" value="Protein_kinase_ATP_BS"/>
</dbReference>
<feature type="domain" description="AGC-kinase C-terminal" evidence="13">
    <location>
        <begin position="563"/>
        <end position="696"/>
    </location>
</feature>
<comment type="catalytic activity">
    <reaction evidence="9">
        <text>L-seryl-[protein] + ATP = O-phospho-L-seryl-[protein] + ADP + H(+)</text>
        <dbReference type="Rhea" id="RHEA:17989"/>
        <dbReference type="Rhea" id="RHEA-COMP:9863"/>
        <dbReference type="Rhea" id="RHEA-COMP:11604"/>
        <dbReference type="ChEBI" id="CHEBI:15378"/>
        <dbReference type="ChEBI" id="CHEBI:29999"/>
        <dbReference type="ChEBI" id="CHEBI:30616"/>
        <dbReference type="ChEBI" id="CHEBI:83421"/>
        <dbReference type="ChEBI" id="CHEBI:456216"/>
        <dbReference type="EC" id="2.7.11.1"/>
    </reaction>
</comment>
<sequence length="696" mass="81320">MTIYDEKKMSFKDSKQVNISAHNINYVNNPPPLPPKSKKAQNFNMPNTKNTNSTYHNSNALVINYDNEINSFCQDSKNNNYISNTNTLEYINNNVENTHHELETSDTPKKYHTNYKYADIYNIDSYHYDKFNSSNYILKENYTDKKSIPVDNSQKQEDSSENIKNDYQNRMAPETLKQEIEKLSPPSAATKRRCMMAQVYFLEYYFDFLTYISHRKSRTEQFKQNAAKNNLTPEEYNKEWKLYCGKERAYLRKRRIKTKLDQFHILTQVGQGGYGQVYLARKKDTGEICALKQMNKKKLLKSNEIQHVLTERDVLTATNSSWLVKLLYAFQDKENVYLAMEYVPGGDVRTLITKSGILLETHARFYISEMFMAVNSLHELGFIHRDIKPENFLIDANGHIKLTDFGLSRGYISSRCINSLKSKLNDIKDKQIIPRTIAERRTIHQSMRQDKKWAFSLVGSPDYMAPEILENNGYDYLVDYWSLGCILFEFLSGYPPFTAPTMDEIWVNVYKWKQVLERPIYFGEDEEFNLSDESWNLITRLIADRSERISSLNQLQAHPFFKNHIKFTDLRTERGAIPPFIPKLESDIDTTYFDDFSNPKNLLIYKEIMEKHEMDNKKVESCKTSEDNTKVEAKDGKNGLLNKLKPKNGIAIKGLFGKGDNKKAKSEVPVLKPEDEELRKEFIGFTYKHKNFKSNN</sequence>
<evidence type="ECO:0000313" key="14">
    <source>
        <dbReference type="EMBL" id="ORY52244.1"/>
    </source>
</evidence>
<evidence type="ECO:0000256" key="5">
    <source>
        <dbReference type="ARBA" id="ARBA00022741"/>
    </source>
</evidence>
<dbReference type="GO" id="GO:0005816">
    <property type="term" value="C:spindle pole body"/>
    <property type="evidence" value="ECO:0007669"/>
    <property type="project" value="TreeGrafter"/>
</dbReference>
<evidence type="ECO:0000256" key="1">
    <source>
        <dbReference type="ARBA" id="ARBA00012513"/>
    </source>
</evidence>
<dbReference type="InterPro" id="IPR000719">
    <property type="entry name" value="Prot_kinase_dom"/>
</dbReference>
<dbReference type="FunFam" id="3.30.200.20:FF:000109">
    <property type="entry name" value="Non-specific serine/threonine protein kinase"/>
    <property type="match status" value="1"/>
</dbReference>
<evidence type="ECO:0000256" key="3">
    <source>
        <dbReference type="ARBA" id="ARBA00022553"/>
    </source>
</evidence>
<accession>A0A1Y2CZE4</accession>
<keyword evidence="2" id="KW-0723">Serine/threonine-protein kinase</keyword>
<dbReference type="GO" id="GO:0004674">
    <property type="term" value="F:protein serine/threonine kinase activity"/>
    <property type="evidence" value="ECO:0007669"/>
    <property type="project" value="UniProtKB-KW"/>
</dbReference>
<evidence type="ECO:0000256" key="4">
    <source>
        <dbReference type="ARBA" id="ARBA00022679"/>
    </source>
</evidence>
<dbReference type="CDD" id="cd05600">
    <property type="entry name" value="STKc_Sid2p_like"/>
    <property type="match status" value="1"/>
</dbReference>
<evidence type="ECO:0000256" key="11">
    <source>
        <dbReference type="SAM" id="MobiDB-lite"/>
    </source>
</evidence>
<dbReference type="PROSITE" id="PS00107">
    <property type="entry name" value="PROTEIN_KINASE_ATP"/>
    <property type="match status" value="1"/>
</dbReference>
<keyword evidence="3" id="KW-0597">Phosphoprotein</keyword>
<evidence type="ECO:0000256" key="9">
    <source>
        <dbReference type="ARBA" id="ARBA00048679"/>
    </source>
</evidence>
<dbReference type="PROSITE" id="PS51285">
    <property type="entry name" value="AGC_KINASE_CTER"/>
    <property type="match status" value="1"/>
</dbReference>
<dbReference type="EC" id="2.7.11.1" evidence="1"/>
<dbReference type="GO" id="GO:0035556">
    <property type="term" value="P:intracellular signal transduction"/>
    <property type="evidence" value="ECO:0007669"/>
    <property type="project" value="TreeGrafter"/>
</dbReference>
<keyword evidence="15" id="KW-1185">Reference proteome</keyword>
<feature type="binding site" evidence="10">
    <location>
        <position position="292"/>
    </location>
    <ligand>
        <name>ATP</name>
        <dbReference type="ChEBI" id="CHEBI:30616"/>
    </ligand>
</feature>
<evidence type="ECO:0000256" key="7">
    <source>
        <dbReference type="ARBA" id="ARBA00022840"/>
    </source>
</evidence>
<feature type="compositionally biased region" description="Basic and acidic residues" evidence="11">
    <location>
        <begin position="148"/>
        <end position="164"/>
    </location>
</feature>
<feature type="region of interest" description="Disordered" evidence="11">
    <location>
        <begin position="148"/>
        <end position="183"/>
    </location>
</feature>
<dbReference type="PROSITE" id="PS00108">
    <property type="entry name" value="PROTEIN_KINASE_ST"/>
    <property type="match status" value="1"/>
</dbReference>
<dbReference type="InterPro" id="IPR000961">
    <property type="entry name" value="AGC-kinase_C"/>
</dbReference>
<keyword evidence="7 10" id="KW-0067">ATP-binding</keyword>
<dbReference type="InterPro" id="IPR008271">
    <property type="entry name" value="Ser/Thr_kinase_AS"/>
</dbReference>
<keyword evidence="5 10" id="KW-0547">Nucleotide-binding</keyword>